<name>A0A7W2IN19_9BURK</name>
<keyword evidence="1" id="KW-0732">Signal</keyword>
<evidence type="ECO:0000313" key="3">
    <source>
        <dbReference type="Proteomes" id="UP000573499"/>
    </source>
</evidence>
<dbReference type="EMBL" id="JACEZU010000015">
    <property type="protein sequence ID" value="MBA5690244.1"/>
    <property type="molecule type" value="Genomic_DNA"/>
</dbReference>
<organism evidence="2 3">
    <name type="scientific">Rugamonas apoptosis</name>
    <dbReference type="NCBI Taxonomy" id="2758570"/>
    <lineage>
        <taxon>Bacteria</taxon>
        <taxon>Pseudomonadati</taxon>
        <taxon>Pseudomonadota</taxon>
        <taxon>Betaproteobacteria</taxon>
        <taxon>Burkholderiales</taxon>
        <taxon>Oxalobacteraceae</taxon>
        <taxon>Telluria group</taxon>
        <taxon>Rugamonas</taxon>
    </lineage>
</organism>
<proteinExistence type="predicted"/>
<dbReference type="PROSITE" id="PS51257">
    <property type="entry name" value="PROKAR_LIPOPROTEIN"/>
    <property type="match status" value="1"/>
</dbReference>
<evidence type="ECO:0008006" key="4">
    <source>
        <dbReference type="Google" id="ProtNLM"/>
    </source>
</evidence>
<keyword evidence="3" id="KW-1185">Reference proteome</keyword>
<dbReference type="RefSeq" id="WP_182157045.1">
    <property type="nucleotide sequence ID" value="NZ_JACEZU010000015.1"/>
</dbReference>
<comment type="caution">
    <text evidence="2">The sequence shown here is derived from an EMBL/GenBank/DDBJ whole genome shotgun (WGS) entry which is preliminary data.</text>
</comment>
<dbReference type="Proteomes" id="UP000573499">
    <property type="component" value="Unassembled WGS sequence"/>
</dbReference>
<dbReference type="AlphaFoldDB" id="A0A7W2IN19"/>
<reference evidence="2 3" key="1">
    <citation type="submission" date="2020-07" db="EMBL/GenBank/DDBJ databases">
        <title>Novel species isolated from subtropical streams in China.</title>
        <authorList>
            <person name="Lu H."/>
        </authorList>
    </citation>
    <scope>NUCLEOTIDE SEQUENCE [LARGE SCALE GENOMIC DNA]</scope>
    <source>
        <strain evidence="2 3">LX47W</strain>
    </source>
</reference>
<evidence type="ECO:0000256" key="1">
    <source>
        <dbReference type="SAM" id="SignalP"/>
    </source>
</evidence>
<feature type="chain" id="PRO_5031298472" description="Lipoprotein" evidence="1">
    <location>
        <begin position="21"/>
        <end position="301"/>
    </location>
</feature>
<gene>
    <name evidence="2" type="ORF">H3H39_24655</name>
</gene>
<evidence type="ECO:0000313" key="2">
    <source>
        <dbReference type="EMBL" id="MBA5690244.1"/>
    </source>
</evidence>
<sequence>MKHAFALTSLALALSACTSAPKLTLQEQEAQRVSTLKVYADNRVGMKTVRDWLWTWEPNTILAIEVNSRAYNVKDVESINREQKELIVVSLANGEQLKTHPGRFHWLSCDTSKVCSSSGDILTSNYKVSFHGSPRAIEKVKLQNPDTIKLGNSNITDNPRTAIVDGSIPVFYNVGDRVDVLKDAELTKLNERITTVLKDWDAKAPERAARQEREFAEFKAAAQRQLDHLRNASTGTQAYCERALQENLPSGVSLDCPNYGRFSIDDFKNAGWNVAAINTTPIVDGIGRPFTMYRVSFQKVR</sequence>
<feature type="signal peptide" evidence="1">
    <location>
        <begin position="1"/>
        <end position="20"/>
    </location>
</feature>
<protein>
    <recommendedName>
        <fullName evidence="4">Lipoprotein</fullName>
    </recommendedName>
</protein>
<accession>A0A7W2IN19</accession>